<feature type="compositionally biased region" description="Polar residues" evidence="1">
    <location>
        <begin position="1"/>
        <end position="25"/>
    </location>
</feature>
<dbReference type="AlphaFoldDB" id="A0A517MB37"/>
<sequence>MENATANITSRLNTLENGAHNNLPTTWAVDSIESDERASPFAP</sequence>
<accession>A0A517MB37</accession>
<proteinExistence type="predicted"/>
<evidence type="ECO:0000313" key="2">
    <source>
        <dbReference type="EMBL" id="QDS92098.1"/>
    </source>
</evidence>
<reference evidence="2 3" key="1">
    <citation type="submission" date="2019-02" db="EMBL/GenBank/DDBJ databases">
        <title>Deep-cultivation of Planctomycetes and their phenomic and genomic characterization uncovers novel biology.</title>
        <authorList>
            <person name="Wiegand S."/>
            <person name="Jogler M."/>
            <person name="Boedeker C."/>
            <person name="Pinto D."/>
            <person name="Vollmers J."/>
            <person name="Rivas-Marin E."/>
            <person name="Kohn T."/>
            <person name="Peeters S.H."/>
            <person name="Heuer A."/>
            <person name="Rast P."/>
            <person name="Oberbeckmann S."/>
            <person name="Bunk B."/>
            <person name="Jeske O."/>
            <person name="Meyerdierks A."/>
            <person name="Storesund J.E."/>
            <person name="Kallscheuer N."/>
            <person name="Luecker S."/>
            <person name="Lage O.M."/>
            <person name="Pohl T."/>
            <person name="Merkel B.J."/>
            <person name="Hornburger P."/>
            <person name="Mueller R.-W."/>
            <person name="Bruemmer F."/>
            <person name="Labrenz M."/>
            <person name="Spormann A.M."/>
            <person name="Op den Camp H."/>
            <person name="Overmann J."/>
            <person name="Amann R."/>
            <person name="Jetten M.S.M."/>
            <person name="Mascher T."/>
            <person name="Medema M.H."/>
            <person name="Devos D.P."/>
            <person name="Kaster A.-K."/>
            <person name="Ovreas L."/>
            <person name="Rohde M."/>
            <person name="Galperin M.Y."/>
            <person name="Jogler C."/>
        </authorList>
    </citation>
    <scope>NUCLEOTIDE SEQUENCE [LARGE SCALE GENOMIC DNA]</scope>
    <source>
        <strain evidence="2 3">FF011L</strain>
    </source>
</reference>
<gene>
    <name evidence="2" type="ORF">FF011L_08340</name>
</gene>
<name>A0A517MB37_9BACT</name>
<protein>
    <submittedName>
        <fullName evidence="2">Uncharacterized protein</fullName>
    </submittedName>
</protein>
<evidence type="ECO:0000313" key="3">
    <source>
        <dbReference type="Proteomes" id="UP000320672"/>
    </source>
</evidence>
<feature type="region of interest" description="Disordered" evidence="1">
    <location>
        <begin position="1"/>
        <end position="43"/>
    </location>
</feature>
<keyword evidence="3" id="KW-1185">Reference proteome</keyword>
<dbReference type="Proteomes" id="UP000320672">
    <property type="component" value="Chromosome"/>
</dbReference>
<evidence type="ECO:0000256" key="1">
    <source>
        <dbReference type="SAM" id="MobiDB-lite"/>
    </source>
</evidence>
<dbReference type="KEGG" id="rml:FF011L_08340"/>
<dbReference type="EMBL" id="CP036262">
    <property type="protein sequence ID" value="QDS92098.1"/>
    <property type="molecule type" value="Genomic_DNA"/>
</dbReference>
<feature type="compositionally biased region" description="Basic and acidic residues" evidence="1">
    <location>
        <begin position="34"/>
        <end position="43"/>
    </location>
</feature>
<organism evidence="2 3">
    <name type="scientific">Roseimaritima multifibrata</name>
    <dbReference type="NCBI Taxonomy" id="1930274"/>
    <lineage>
        <taxon>Bacteria</taxon>
        <taxon>Pseudomonadati</taxon>
        <taxon>Planctomycetota</taxon>
        <taxon>Planctomycetia</taxon>
        <taxon>Pirellulales</taxon>
        <taxon>Pirellulaceae</taxon>
        <taxon>Roseimaritima</taxon>
    </lineage>
</organism>